<dbReference type="GO" id="GO:0004396">
    <property type="term" value="F:hexokinase activity"/>
    <property type="evidence" value="ECO:0007669"/>
    <property type="project" value="TreeGrafter"/>
</dbReference>
<dbReference type="InterPro" id="IPR049874">
    <property type="entry name" value="ROK_cs"/>
</dbReference>
<proteinExistence type="predicted"/>
<evidence type="ECO:0000313" key="2">
    <source>
        <dbReference type="EMBL" id="UZW73282.1"/>
    </source>
</evidence>
<evidence type="ECO:0000313" key="3">
    <source>
        <dbReference type="Proteomes" id="UP001164472"/>
    </source>
</evidence>
<evidence type="ECO:0000256" key="1">
    <source>
        <dbReference type="ARBA" id="ARBA00023277"/>
    </source>
</evidence>
<keyword evidence="3" id="KW-1185">Reference proteome</keyword>
<dbReference type="KEGG" id="asem:NNL22_09470"/>
<sequence>MRFGIDLGGTKIEIIALAEGNKEVYRKRLPTPKNAYHQTLDTITTLVQQAESALTTTGTVGIGIPGTLSPDHGRVKNANSVCLIGQDLQHDLEARLSREVRIANDADCFTLSEASDGAGADYHTVFGVILGTGVGGGISVNKTLLTGPNAITGEWGHNPLPWVSKQDLPLPECYCGKHGCIETFLSGPRFNQHYFSLTGQNLPPADIIAMLGKDDNADRAFTAYIDRLGRALATVINILDPEAIVLGGGMSNIEKIYPQVQKIWSSYVFSDKVNTKLLKALHGDSSGVRGAAWLWHESSTN</sequence>
<dbReference type="PANTHER" id="PTHR18964:SF174">
    <property type="entry name" value="D-ALLOSE KINASE-RELATED"/>
    <property type="match status" value="1"/>
</dbReference>
<dbReference type="SUPFAM" id="SSF53067">
    <property type="entry name" value="Actin-like ATPase domain"/>
    <property type="match status" value="1"/>
</dbReference>
<dbReference type="Proteomes" id="UP001164472">
    <property type="component" value="Chromosome"/>
</dbReference>
<name>A0A9E8KPA8_9ALTE</name>
<dbReference type="InterPro" id="IPR000600">
    <property type="entry name" value="ROK"/>
</dbReference>
<dbReference type="AlphaFoldDB" id="A0A9E8KPA8"/>
<dbReference type="PROSITE" id="PS01125">
    <property type="entry name" value="ROK"/>
    <property type="match status" value="1"/>
</dbReference>
<organism evidence="2 3">
    <name type="scientific">Alkalimarinus sediminis</name>
    <dbReference type="NCBI Taxonomy" id="1632866"/>
    <lineage>
        <taxon>Bacteria</taxon>
        <taxon>Pseudomonadati</taxon>
        <taxon>Pseudomonadota</taxon>
        <taxon>Gammaproteobacteria</taxon>
        <taxon>Alteromonadales</taxon>
        <taxon>Alteromonadaceae</taxon>
        <taxon>Alkalimarinus</taxon>
    </lineage>
</organism>
<dbReference type="Gene3D" id="3.30.420.40">
    <property type="match status" value="2"/>
</dbReference>
<protein>
    <submittedName>
        <fullName evidence="2">ROK family protein</fullName>
    </submittedName>
</protein>
<dbReference type="Pfam" id="PF00480">
    <property type="entry name" value="ROK"/>
    <property type="match status" value="1"/>
</dbReference>
<dbReference type="InterPro" id="IPR043129">
    <property type="entry name" value="ATPase_NBD"/>
</dbReference>
<dbReference type="PANTHER" id="PTHR18964">
    <property type="entry name" value="ROK (REPRESSOR, ORF, KINASE) FAMILY"/>
    <property type="match status" value="1"/>
</dbReference>
<dbReference type="EMBL" id="CP101527">
    <property type="protein sequence ID" value="UZW73282.1"/>
    <property type="molecule type" value="Genomic_DNA"/>
</dbReference>
<keyword evidence="1" id="KW-0119">Carbohydrate metabolism</keyword>
<dbReference type="CDD" id="cd24066">
    <property type="entry name" value="ASKHA_NBD_ROK_EcFRK-like"/>
    <property type="match status" value="1"/>
</dbReference>
<accession>A0A9E8KPA8</accession>
<gene>
    <name evidence="2" type="ORF">NNL22_09470</name>
</gene>
<dbReference type="RefSeq" id="WP_251812995.1">
    <property type="nucleotide sequence ID" value="NZ_CP101527.1"/>
</dbReference>
<reference evidence="2" key="1">
    <citation type="submission" date="2022-07" db="EMBL/GenBank/DDBJ databases">
        <title>Alkalimarinus sp. nov., isolated from gut of a Alitta virens.</title>
        <authorList>
            <person name="Yang A.I."/>
            <person name="Shin N.-R."/>
        </authorList>
    </citation>
    <scope>NUCLEOTIDE SEQUENCE</scope>
    <source>
        <strain evidence="2">FA028</strain>
    </source>
</reference>